<dbReference type="PANTHER" id="PTHR31305:SF2">
    <property type="entry name" value="SNARE-ASSOCIATED PROTEIN SNAPIN"/>
    <property type="match status" value="1"/>
</dbReference>
<dbReference type="InterPro" id="IPR028119">
    <property type="entry name" value="Snapin/Pallidin/Snn1"/>
</dbReference>
<dbReference type="EMBL" id="AMQN01002934">
    <property type="status" value="NOT_ANNOTATED_CDS"/>
    <property type="molecule type" value="Genomic_DNA"/>
</dbReference>
<dbReference type="OMA" id="IRRNTAK"/>
<keyword evidence="6" id="KW-1185">Reference proteome</keyword>
<accession>R7TCR5</accession>
<dbReference type="GO" id="GO:0007040">
    <property type="term" value="P:lysosome organization"/>
    <property type="evidence" value="ECO:0007669"/>
    <property type="project" value="TreeGrafter"/>
</dbReference>
<dbReference type="STRING" id="283909.R7TCR5"/>
<dbReference type="InterPro" id="IPR017246">
    <property type="entry name" value="Snapin"/>
</dbReference>
<dbReference type="GO" id="GO:0032418">
    <property type="term" value="P:lysosome localization"/>
    <property type="evidence" value="ECO:0007669"/>
    <property type="project" value="TreeGrafter"/>
</dbReference>
<dbReference type="Proteomes" id="UP000014760">
    <property type="component" value="Unassembled WGS sequence"/>
</dbReference>
<organism evidence="4">
    <name type="scientific">Capitella teleta</name>
    <name type="common">Polychaete worm</name>
    <dbReference type="NCBI Taxonomy" id="283909"/>
    <lineage>
        <taxon>Eukaryota</taxon>
        <taxon>Metazoa</taxon>
        <taxon>Spiralia</taxon>
        <taxon>Lophotrochozoa</taxon>
        <taxon>Annelida</taxon>
        <taxon>Polychaeta</taxon>
        <taxon>Sedentaria</taxon>
        <taxon>Scolecida</taxon>
        <taxon>Capitellidae</taxon>
        <taxon>Capitella</taxon>
    </lineage>
</organism>
<evidence type="ECO:0000313" key="4">
    <source>
        <dbReference type="EMBL" id="ELT91519.1"/>
    </source>
</evidence>
<dbReference type="OrthoDB" id="5399166at2759"/>
<dbReference type="GO" id="GO:0008333">
    <property type="term" value="P:endosome to lysosome transport"/>
    <property type="evidence" value="ECO:0007669"/>
    <property type="project" value="TreeGrafter"/>
</dbReference>
<reference evidence="5" key="3">
    <citation type="submission" date="2015-06" db="UniProtKB">
        <authorList>
            <consortium name="EnsemblMetazoa"/>
        </authorList>
    </citation>
    <scope>IDENTIFICATION</scope>
</reference>
<reference evidence="6" key="1">
    <citation type="submission" date="2012-12" db="EMBL/GenBank/DDBJ databases">
        <authorList>
            <person name="Hellsten U."/>
            <person name="Grimwood J."/>
            <person name="Chapman J.A."/>
            <person name="Shapiro H."/>
            <person name="Aerts A."/>
            <person name="Otillar R.P."/>
            <person name="Terry A.Y."/>
            <person name="Boore J.L."/>
            <person name="Simakov O."/>
            <person name="Marletaz F."/>
            <person name="Cho S.-J."/>
            <person name="Edsinger-Gonzales E."/>
            <person name="Havlak P."/>
            <person name="Kuo D.-H."/>
            <person name="Larsson T."/>
            <person name="Lv J."/>
            <person name="Arendt D."/>
            <person name="Savage R."/>
            <person name="Osoegawa K."/>
            <person name="de Jong P."/>
            <person name="Lindberg D.R."/>
            <person name="Seaver E.C."/>
            <person name="Weisblat D.A."/>
            <person name="Putnam N.H."/>
            <person name="Grigoriev I.V."/>
            <person name="Rokhsar D.S."/>
        </authorList>
    </citation>
    <scope>NUCLEOTIDE SEQUENCE</scope>
    <source>
        <strain evidence="6">I ESC-2004</strain>
    </source>
</reference>
<dbReference type="HOGENOM" id="CLU_124640_0_1_1"/>
<proteinExistence type="inferred from homology"/>
<dbReference type="EnsemblMetazoa" id="CapteT222067">
    <property type="protein sequence ID" value="CapteP222067"/>
    <property type="gene ID" value="CapteG222067"/>
</dbReference>
<dbReference type="AlphaFoldDB" id="R7TCR5"/>
<dbReference type="PANTHER" id="PTHR31305">
    <property type="entry name" value="SNARE-ASSOCIATED PROTEIN SNAPIN"/>
    <property type="match status" value="1"/>
</dbReference>
<dbReference type="GO" id="GO:2000300">
    <property type="term" value="P:regulation of synaptic vesicle exocytosis"/>
    <property type="evidence" value="ECO:0007669"/>
    <property type="project" value="TreeGrafter"/>
</dbReference>
<reference evidence="4 6" key="2">
    <citation type="journal article" date="2013" name="Nature">
        <title>Insights into bilaterian evolution from three spiralian genomes.</title>
        <authorList>
            <person name="Simakov O."/>
            <person name="Marletaz F."/>
            <person name="Cho S.J."/>
            <person name="Edsinger-Gonzales E."/>
            <person name="Havlak P."/>
            <person name="Hellsten U."/>
            <person name="Kuo D.H."/>
            <person name="Larsson T."/>
            <person name="Lv J."/>
            <person name="Arendt D."/>
            <person name="Savage R."/>
            <person name="Osoegawa K."/>
            <person name="de Jong P."/>
            <person name="Grimwood J."/>
            <person name="Chapman J.A."/>
            <person name="Shapiro H."/>
            <person name="Aerts A."/>
            <person name="Otillar R.P."/>
            <person name="Terry A.Y."/>
            <person name="Boore J.L."/>
            <person name="Grigoriev I.V."/>
            <person name="Lindberg D.R."/>
            <person name="Seaver E.C."/>
            <person name="Weisblat D.A."/>
            <person name="Putnam N.H."/>
            <person name="Rokhsar D.S."/>
        </authorList>
    </citation>
    <scope>NUCLEOTIDE SEQUENCE</scope>
    <source>
        <strain evidence="4 6">I ESC-2004</strain>
    </source>
</reference>
<protein>
    <recommendedName>
        <fullName evidence="3">Biogenesis of lysosome-related organelles complex 1 subunit 7</fullName>
    </recommendedName>
</protein>
<dbReference type="GO" id="GO:0006886">
    <property type="term" value="P:intracellular protein transport"/>
    <property type="evidence" value="ECO:0007669"/>
    <property type="project" value="InterPro"/>
</dbReference>
<sequence length="106" mass="12045">MAEEIDHAARDALAEGLMGLLRPAVEEVDERVRTVRYLKRISENQQVPVELDAYVKKLNNARRRIMLANNILQNTQDRLGKLHYNVSKETAKRKALMEPPSPGPPS</sequence>
<evidence type="ECO:0000313" key="5">
    <source>
        <dbReference type="EnsemblMetazoa" id="CapteP222067"/>
    </source>
</evidence>
<dbReference type="EMBL" id="AMQN01002935">
    <property type="status" value="NOT_ANNOTATED_CDS"/>
    <property type="molecule type" value="Genomic_DNA"/>
</dbReference>
<dbReference type="GO" id="GO:0099078">
    <property type="term" value="C:BORC complex"/>
    <property type="evidence" value="ECO:0007669"/>
    <property type="project" value="TreeGrafter"/>
</dbReference>
<evidence type="ECO:0000313" key="6">
    <source>
        <dbReference type="Proteomes" id="UP000014760"/>
    </source>
</evidence>
<dbReference type="FunCoup" id="R7TCR5">
    <property type="interactions" value="189"/>
</dbReference>
<dbReference type="GO" id="GO:0016079">
    <property type="term" value="P:synaptic vesicle exocytosis"/>
    <property type="evidence" value="ECO:0007669"/>
    <property type="project" value="TreeGrafter"/>
</dbReference>
<name>R7TCR5_CAPTE</name>
<evidence type="ECO:0000256" key="2">
    <source>
        <dbReference type="ARBA" id="ARBA00023054"/>
    </source>
</evidence>
<evidence type="ECO:0000256" key="1">
    <source>
        <dbReference type="ARBA" id="ARBA00006111"/>
    </source>
</evidence>
<dbReference type="EMBL" id="KB310466">
    <property type="protein sequence ID" value="ELT91519.1"/>
    <property type="molecule type" value="Genomic_DNA"/>
</dbReference>
<comment type="similarity">
    <text evidence="1">Belongs to the SNAPIN family.</text>
</comment>
<keyword evidence="2" id="KW-0175">Coiled coil</keyword>
<dbReference type="GO" id="GO:0008021">
    <property type="term" value="C:synaptic vesicle"/>
    <property type="evidence" value="ECO:0007669"/>
    <property type="project" value="TreeGrafter"/>
</dbReference>
<dbReference type="GO" id="GO:0031083">
    <property type="term" value="C:BLOC-1 complex"/>
    <property type="evidence" value="ECO:0007669"/>
    <property type="project" value="InterPro"/>
</dbReference>
<gene>
    <name evidence="4" type="ORF">CAPTEDRAFT_222067</name>
</gene>
<evidence type="ECO:0000256" key="3">
    <source>
        <dbReference type="ARBA" id="ARBA00033330"/>
    </source>
</evidence>
<dbReference type="Pfam" id="PF14712">
    <property type="entry name" value="Snapin_Pallidin"/>
    <property type="match status" value="1"/>
</dbReference>
<dbReference type="GO" id="GO:0000149">
    <property type="term" value="F:SNARE binding"/>
    <property type="evidence" value="ECO:0007669"/>
    <property type="project" value="TreeGrafter"/>
</dbReference>